<evidence type="ECO:0000313" key="2">
    <source>
        <dbReference type="EMBL" id="GMN38888.1"/>
    </source>
</evidence>
<feature type="region of interest" description="Disordered" evidence="1">
    <location>
        <begin position="1"/>
        <end position="83"/>
    </location>
</feature>
<feature type="region of interest" description="Disordered" evidence="1">
    <location>
        <begin position="119"/>
        <end position="159"/>
    </location>
</feature>
<dbReference type="Proteomes" id="UP001187192">
    <property type="component" value="Unassembled WGS sequence"/>
</dbReference>
<comment type="caution">
    <text evidence="2">The sequence shown here is derived from an EMBL/GenBank/DDBJ whole genome shotgun (WGS) entry which is preliminary data.</text>
</comment>
<protein>
    <submittedName>
        <fullName evidence="2">Uncharacterized protein</fullName>
    </submittedName>
</protein>
<dbReference type="EMBL" id="BTGU01000008">
    <property type="protein sequence ID" value="GMN38888.1"/>
    <property type="molecule type" value="Genomic_DNA"/>
</dbReference>
<sequence>MTLSRPSLWNSGRSLHERRAATSSPSPSRSGRRRCHEIATARRRCYEIATASDSTTGDGGDHRSKILDFPFSPGGVASSSPARPRATVGISIGIPEVAVPISVSFVADAHVDVEIRTVARSSSETRAIPATPAQSPGCEDDRDRGLRKRRPPRRPFAKP</sequence>
<reference evidence="2" key="1">
    <citation type="submission" date="2023-07" db="EMBL/GenBank/DDBJ databases">
        <title>draft genome sequence of fig (Ficus carica).</title>
        <authorList>
            <person name="Takahashi T."/>
            <person name="Nishimura K."/>
        </authorList>
    </citation>
    <scope>NUCLEOTIDE SEQUENCE</scope>
</reference>
<keyword evidence="3" id="KW-1185">Reference proteome</keyword>
<dbReference type="Gramene" id="FCD_00011407-RA">
    <property type="protein sequence ID" value="FCD_00011407-RA:cds"/>
    <property type="gene ID" value="FCD_00011407"/>
</dbReference>
<evidence type="ECO:0000313" key="3">
    <source>
        <dbReference type="Proteomes" id="UP001187192"/>
    </source>
</evidence>
<organism evidence="2 3">
    <name type="scientific">Ficus carica</name>
    <name type="common">Common fig</name>
    <dbReference type="NCBI Taxonomy" id="3494"/>
    <lineage>
        <taxon>Eukaryota</taxon>
        <taxon>Viridiplantae</taxon>
        <taxon>Streptophyta</taxon>
        <taxon>Embryophyta</taxon>
        <taxon>Tracheophyta</taxon>
        <taxon>Spermatophyta</taxon>
        <taxon>Magnoliopsida</taxon>
        <taxon>eudicotyledons</taxon>
        <taxon>Gunneridae</taxon>
        <taxon>Pentapetalae</taxon>
        <taxon>rosids</taxon>
        <taxon>fabids</taxon>
        <taxon>Rosales</taxon>
        <taxon>Moraceae</taxon>
        <taxon>Ficeae</taxon>
        <taxon>Ficus</taxon>
    </lineage>
</organism>
<dbReference type="AlphaFoldDB" id="A0AA88CXQ3"/>
<proteinExistence type="predicted"/>
<gene>
    <name evidence="2" type="ORF">TIFTF001_008127</name>
</gene>
<evidence type="ECO:0000256" key="1">
    <source>
        <dbReference type="SAM" id="MobiDB-lite"/>
    </source>
</evidence>
<name>A0AA88CXQ3_FICCA</name>
<feature type="compositionally biased region" description="Polar residues" evidence="1">
    <location>
        <begin position="1"/>
        <end position="13"/>
    </location>
</feature>
<accession>A0AA88CXQ3</accession>
<feature type="compositionally biased region" description="Basic and acidic residues" evidence="1">
    <location>
        <begin position="36"/>
        <end position="46"/>
    </location>
</feature>
<feature type="compositionally biased region" description="Basic residues" evidence="1">
    <location>
        <begin position="145"/>
        <end position="159"/>
    </location>
</feature>